<gene>
    <name evidence="2" type="ORF">ACFO8Q_17300</name>
</gene>
<protein>
    <recommendedName>
        <fullName evidence="4">Copper resistance protein D domain-containing protein</fullName>
    </recommendedName>
</protein>
<organism evidence="2 3">
    <name type="scientific">Effusibacillus consociatus</name>
    <dbReference type="NCBI Taxonomy" id="1117041"/>
    <lineage>
        <taxon>Bacteria</taxon>
        <taxon>Bacillati</taxon>
        <taxon>Bacillota</taxon>
        <taxon>Bacilli</taxon>
        <taxon>Bacillales</taxon>
        <taxon>Alicyclobacillaceae</taxon>
        <taxon>Effusibacillus</taxon>
    </lineage>
</organism>
<feature type="transmembrane region" description="Helical" evidence="1">
    <location>
        <begin position="128"/>
        <end position="152"/>
    </location>
</feature>
<name>A0ABV9Q4G2_9BACL</name>
<keyword evidence="1" id="KW-0472">Membrane</keyword>
<comment type="caution">
    <text evidence="2">The sequence shown here is derived from an EMBL/GenBank/DDBJ whole genome shotgun (WGS) entry which is preliminary data.</text>
</comment>
<sequence>MFSFLYFFHITGLAVWLGSLVSLSILIILINKILRFGELTNKFVQIINKMIKWVMNPSALVILLTGFMMTLQMEYTSETKPLWLKLMEQAGGLILILSIITFTIQSNRISKKMISKGTAVIHIESSKLYSSILPLMMITIILILGVTMIVSLKIM</sequence>
<accession>A0ABV9Q4G2</accession>
<keyword evidence="3" id="KW-1185">Reference proteome</keyword>
<evidence type="ECO:0000313" key="2">
    <source>
        <dbReference type="EMBL" id="MFC4769090.1"/>
    </source>
</evidence>
<evidence type="ECO:0008006" key="4">
    <source>
        <dbReference type="Google" id="ProtNLM"/>
    </source>
</evidence>
<proteinExistence type="predicted"/>
<feature type="transmembrane region" description="Helical" evidence="1">
    <location>
        <begin position="51"/>
        <end position="70"/>
    </location>
</feature>
<keyword evidence="1" id="KW-1133">Transmembrane helix</keyword>
<evidence type="ECO:0000313" key="3">
    <source>
        <dbReference type="Proteomes" id="UP001596002"/>
    </source>
</evidence>
<dbReference type="RefSeq" id="WP_380027217.1">
    <property type="nucleotide sequence ID" value="NZ_JBHSHC010000117.1"/>
</dbReference>
<feature type="transmembrane region" description="Helical" evidence="1">
    <location>
        <begin position="6"/>
        <end position="30"/>
    </location>
</feature>
<dbReference type="EMBL" id="JBHSHC010000117">
    <property type="protein sequence ID" value="MFC4769090.1"/>
    <property type="molecule type" value="Genomic_DNA"/>
</dbReference>
<dbReference type="Proteomes" id="UP001596002">
    <property type="component" value="Unassembled WGS sequence"/>
</dbReference>
<feature type="transmembrane region" description="Helical" evidence="1">
    <location>
        <begin position="90"/>
        <end position="107"/>
    </location>
</feature>
<evidence type="ECO:0000256" key="1">
    <source>
        <dbReference type="SAM" id="Phobius"/>
    </source>
</evidence>
<reference evidence="3" key="1">
    <citation type="journal article" date="2019" name="Int. J. Syst. Evol. Microbiol.">
        <title>The Global Catalogue of Microorganisms (GCM) 10K type strain sequencing project: providing services to taxonomists for standard genome sequencing and annotation.</title>
        <authorList>
            <consortium name="The Broad Institute Genomics Platform"/>
            <consortium name="The Broad Institute Genome Sequencing Center for Infectious Disease"/>
            <person name="Wu L."/>
            <person name="Ma J."/>
        </authorList>
    </citation>
    <scope>NUCLEOTIDE SEQUENCE [LARGE SCALE GENOMIC DNA]</scope>
    <source>
        <strain evidence="3">WYCCWR 12678</strain>
    </source>
</reference>
<keyword evidence="1" id="KW-0812">Transmembrane</keyword>